<dbReference type="InterPro" id="IPR041270">
    <property type="entry name" value="Phage_ABA_S"/>
</dbReference>
<accession>A0A917CHK8</accession>
<dbReference type="Gene3D" id="3.30.2120.10">
    <property type="entry name" value="Bacillus phage protein-like"/>
    <property type="match status" value="1"/>
</dbReference>
<dbReference type="InterPro" id="IPR028985">
    <property type="entry name" value="Bacillus_phage_prot-like"/>
</dbReference>
<dbReference type="RefSeq" id="WP_188528093.1">
    <property type="nucleotide sequence ID" value="NZ_BMGR01000001.1"/>
</dbReference>
<gene>
    <name evidence="2" type="ORF">GCM10010916_01690</name>
</gene>
<name>A0A917CHK8_9BACL</name>
<organism evidence="2 3">
    <name type="scientific">Paenibacillus abyssi</name>
    <dbReference type="NCBI Taxonomy" id="1340531"/>
    <lineage>
        <taxon>Bacteria</taxon>
        <taxon>Bacillati</taxon>
        <taxon>Bacillota</taxon>
        <taxon>Bacilli</taxon>
        <taxon>Bacillales</taxon>
        <taxon>Paenibacillaceae</taxon>
        <taxon>Paenibacillus</taxon>
    </lineage>
</organism>
<keyword evidence="3" id="KW-1185">Reference proteome</keyword>
<protein>
    <recommendedName>
        <fullName evidence="1">Phage ABA sandwich domain-containing protein</fullName>
    </recommendedName>
</protein>
<dbReference type="AlphaFoldDB" id="A0A917CHK8"/>
<reference evidence="2" key="1">
    <citation type="journal article" date="2014" name="Int. J. Syst. Evol. Microbiol.">
        <title>Complete genome sequence of Corynebacterium casei LMG S-19264T (=DSM 44701T), isolated from a smear-ripened cheese.</title>
        <authorList>
            <consortium name="US DOE Joint Genome Institute (JGI-PGF)"/>
            <person name="Walter F."/>
            <person name="Albersmeier A."/>
            <person name="Kalinowski J."/>
            <person name="Ruckert C."/>
        </authorList>
    </citation>
    <scope>NUCLEOTIDE SEQUENCE</scope>
    <source>
        <strain evidence="2">CGMCC 1.12987</strain>
    </source>
</reference>
<dbReference type="EMBL" id="BMGR01000001">
    <property type="protein sequence ID" value="GGF88052.1"/>
    <property type="molecule type" value="Genomic_DNA"/>
</dbReference>
<proteinExistence type="predicted"/>
<evidence type="ECO:0000313" key="2">
    <source>
        <dbReference type="EMBL" id="GGF88052.1"/>
    </source>
</evidence>
<comment type="caution">
    <text evidence="2">The sequence shown here is derived from an EMBL/GenBank/DDBJ whole genome shotgun (WGS) entry which is preliminary data.</text>
</comment>
<evidence type="ECO:0000259" key="1">
    <source>
        <dbReference type="Pfam" id="PF18066"/>
    </source>
</evidence>
<feature type="domain" description="Phage ABA sandwich" evidence="1">
    <location>
        <begin position="21"/>
        <end position="107"/>
    </location>
</feature>
<sequence length="114" mass="12443">MTRDEVVAKWETLTPRERDAWVAEVAFGKTVERERRPNGSISVFTDVGIRQALPYYTTDISAAWAVVNTSDRFDIGGFGGDVTASLGHPGWYVSAPTAPEAICLAALIARITKE</sequence>
<dbReference type="Pfam" id="PF18066">
    <property type="entry name" value="Phage_ABA_S"/>
    <property type="match status" value="1"/>
</dbReference>
<evidence type="ECO:0000313" key="3">
    <source>
        <dbReference type="Proteomes" id="UP000644756"/>
    </source>
</evidence>
<dbReference type="Proteomes" id="UP000644756">
    <property type="component" value="Unassembled WGS sequence"/>
</dbReference>
<reference evidence="2" key="2">
    <citation type="submission" date="2020-09" db="EMBL/GenBank/DDBJ databases">
        <authorList>
            <person name="Sun Q."/>
            <person name="Zhou Y."/>
        </authorList>
    </citation>
    <scope>NUCLEOTIDE SEQUENCE</scope>
    <source>
        <strain evidence="2">CGMCC 1.12987</strain>
    </source>
</reference>